<dbReference type="Pfam" id="PF13462">
    <property type="entry name" value="Thioredoxin_4"/>
    <property type="match status" value="1"/>
</dbReference>
<accession>A0ABX7E1W7</accession>
<comment type="similarity">
    <text evidence="1">Belongs to the thioredoxin family. DsbA subfamily.</text>
</comment>
<dbReference type="InterPro" id="IPR012336">
    <property type="entry name" value="Thioredoxin-like_fold"/>
</dbReference>
<evidence type="ECO:0000313" key="9">
    <source>
        <dbReference type="Proteomes" id="UP000595691"/>
    </source>
</evidence>
<reference evidence="8 9" key="1">
    <citation type="submission" date="2020-11" db="EMBL/GenBank/DDBJ databases">
        <title>Taxonomic evaluation of the Bacillus sporothermodurans group of bacteria based on whole genome sequences.</title>
        <authorList>
            <person name="Fiedler G."/>
            <person name="Herbstmann A.-D."/>
            <person name="Doll E."/>
            <person name="Wenning M."/>
            <person name="Brinks E."/>
            <person name="Kabisch J."/>
            <person name="Breitenwieser F."/>
            <person name="Lappann M."/>
            <person name="Boehnlein C."/>
            <person name="Franz C."/>
        </authorList>
    </citation>
    <scope>NUCLEOTIDE SEQUENCE [LARGE SCALE GENOMIC DNA]</scope>
    <source>
        <strain evidence="8 9">JCM 19841</strain>
    </source>
</reference>
<keyword evidence="6" id="KW-1133">Transmembrane helix</keyword>
<keyword evidence="6" id="KW-0472">Membrane</keyword>
<dbReference type="PANTHER" id="PTHR13887">
    <property type="entry name" value="GLUTATHIONE S-TRANSFERASE KAPPA"/>
    <property type="match status" value="1"/>
</dbReference>
<dbReference type="RefSeq" id="WP_202778681.1">
    <property type="nucleotide sequence ID" value="NZ_CP065425.1"/>
</dbReference>
<evidence type="ECO:0000256" key="6">
    <source>
        <dbReference type="SAM" id="Phobius"/>
    </source>
</evidence>
<keyword evidence="6" id="KW-0812">Transmembrane</keyword>
<keyword evidence="9" id="KW-1185">Reference proteome</keyword>
<evidence type="ECO:0000256" key="3">
    <source>
        <dbReference type="ARBA" id="ARBA00023002"/>
    </source>
</evidence>
<keyword evidence="3" id="KW-0560">Oxidoreductase</keyword>
<keyword evidence="5" id="KW-0676">Redox-active center</keyword>
<gene>
    <name evidence="8" type="ORF">I5776_01655</name>
</gene>
<organism evidence="8 9">
    <name type="scientific">Heyndrickxia vini</name>
    <dbReference type="NCBI Taxonomy" id="1476025"/>
    <lineage>
        <taxon>Bacteria</taxon>
        <taxon>Bacillati</taxon>
        <taxon>Bacillota</taxon>
        <taxon>Bacilli</taxon>
        <taxon>Bacillales</taxon>
        <taxon>Bacillaceae</taxon>
        <taxon>Heyndrickxia</taxon>
    </lineage>
</organism>
<keyword evidence="4" id="KW-1015">Disulfide bond</keyword>
<evidence type="ECO:0000256" key="4">
    <source>
        <dbReference type="ARBA" id="ARBA00023157"/>
    </source>
</evidence>
<evidence type="ECO:0000313" key="8">
    <source>
        <dbReference type="EMBL" id="QQZ09714.1"/>
    </source>
</evidence>
<name>A0ABX7E1W7_9BACI</name>
<dbReference type="PANTHER" id="PTHR13887:SF14">
    <property type="entry name" value="DISULFIDE BOND FORMATION PROTEIN D"/>
    <property type="match status" value="1"/>
</dbReference>
<protein>
    <submittedName>
        <fullName evidence="8">Thioredoxin domain-containing protein</fullName>
    </submittedName>
</protein>
<feature type="domain" description="Thioredoxin" evidence="7">
    <location>
        <begin position="36"/>
        <end position="231"/>
    </location>
</feature>
<proteinExistence type="inferred from homology"/>
<evidence type="ECO:0000256" key="5">
    <source>
        <dbReference type="ARBA" id="ARBA00023284"/>
    </source>
</evidence>
<dbReference type="Gene3D" id="3.40.30.10">
    <property type="entry name" value="Glutaredoxin"/>
    <property type="match status" value="1"/>
</dbReference>
<evidence type="ECO:0000259" key="7">
    <source>
        <dbReference type="PROSITE" id="PS51352"/>
    </source>
</evidence>
<evidence type="ECO:0000256" key="2">
    <source>
        <dbReference type="ARBA" id="ARBA00022729"/>
    </source>
</evidence>
<dbReference type="InterPro" id="IPR013766">
    <property type="entry name" value="Thioredoxin_domain"/>
</dbReference>
<dbReference type="SUPFAM" id="SSF52833">
    <property type="entry name" value="Thioredoxin-like"/>
    <property type="match status" value="1"/>
</dbReference>
<keyword evidence="2" id="KW-0732">Signal</keyword>
<dbReference type="InterPro" id="IPR036249">
    <property type="entry name" value="Thioredoxin-like_sf"/>
</dbReference>
<sequence length="231" mass="26752">MSKSNKKTNTNKSSSSFFWIVVIIAVALLALIIFLSKSSDKAEKKEAFNFDYSNQPFEGDAKAPVEIVEFGDYKCPVCKQFNESVYPVIQKQFVDTGKAKFYFMNFPFINTDSHRSAEFAETVYQELGNETFWKFHHLLYNKQPEDEKYEKVDYFKLDFLKKTLAEISSDEDVKKVEKAFNNKEYKEAINKDKSYVTDLGIDSTPTLFINGKEFTGSSYEEFIQQVEDATK</sequence>
<dbReference type="Proteomes" id="UP000595691">
    <property type="component" value="Chromosome"/>
</dbReference>
<dbReference type="EMBL" id="CP065425">
    <property type="protein sequence ID" value="QQZ09714.1"/>
    <property type="molecule type" value="Genomic_DNA"/>
</dbReference>
<dbReference type="PROSITE" id="PS51352">
    <property type="entry name" value="THIOREDOXIN_2"/>
    <property type="match status" value="1"/>
</dbReference>
<evidence type="ECO:0000256" key="1">
    <source>
        <dbReference type="ARBA" id="ARBA00005791"/>
    </source>
</evidence>
<feature type="transmembrane region" description="Helical" evidence="6">
    <location>
        <begin position="16"/>
        <end position="35"/>
    </location>
</feature>